<proteinExistence type="inferred from homology"/>
<dbReference type="EMBL" id="BDRX01000001">
    <property type="protein sequence ID" value="GBF87491.1"/>
    <property type="molecule type" value="Genomic_DNA"/>
</dbReference>
<keyword evidence="5 8" id="KW-0175">Coiled coil</keyword>
<comment type="caution">
    <text evidence="9">The sequence shown here is derived from an EMBL/GenBank/DDBJ whole genome shotgun (WGS) entry which is preliminary data.</text>
</comment>
<dbReference type="InterPro" id="IPR026157">
    <property type="entry name" value="LZTFL1"/>
</dbReference>
<reference evidence="9 10" key="1">
    <citation type="journal article" date="2018" name="Sci. Rep.">
        <title>Raphidocelis subcapitata (=Pseudokirchneriella subcapitata) provides an insight into genome evolution and environmental adaptations in the Sphaeropleales.</title>
        <authorList>
            <person name="Suzuki S."/>
            <person name="Yamaguchi H."/>
            <person name="Nakajima N."/>
            <person name="Kawachi M."/>
        </authorList>
    </citation>
    <scope>NUCLEOTIDE SEQUENCE [LARGE SCALE GENOMIC DNA]</scope>
    <source>
        <strain evidence="9 10">NIES-35</strain>
    </source>
</reference>
<dbReference type="InParanoid" id="A0A2V0NJS2"/>
<gene>
    <name evidence="9" type="ORF">Rsub_00202</name>
</gene>
<keyword evidence="10" id="KW-1185">Reference proteome</keyword>
<dbReference type="PANTHER" id="PTHR21635">
    <property type="entry name" value="LEUCINE ZIPPER TRANSCRIPTION FACTOR LIKE"/>
    <property type="match status" value="1"/>
</dbReference>
<evidence type="ECO:0000256" key="6">
    <source>
        <dbReference type="ARBA" id="ARBA00024898"/>
    </source>
</evidence>
<organism evidence="9 10">
    <name type="scientific">Raphidocelis subcapitata</name>
    <dbReference type="NCBI Taxonomy" id="307507"/>
    <lineage>
        <taxon>Eukaryota</taxon>
        <taxon>Viridiplantae</taxon>
        <taxon>Chlorophyta</taxon>
        <taxon>core chlorophytes</taxon>
        <taxon>Chlorophyceae</taxon>
        <taxon>CS clade</taxon>
        <taxon>Sphaeropleales</taxon>
        <taxon>Selenastraceae</taxon>
        <taxon>Raphidocelis</taxon>
    </lineage>
</organism>
<protein>
    <recommendedName>
        <fullName evidence="3">Leucine zipper transcription factor-like protein 1</fullName>
    </recommendedName>
</protein>
<evidence type="ECO:0000256" key="8">
    <source>
        <dbReference type="SAM" id="Coils"/>
    </source>
</evidence>
<keyword evidence="4" id="KW-0963">Cytoplasm</keyword>
<dbReference type="GO" id="GO:0005737">
    <property type="term" value="C:cytoplasm"/>
    <property type="evidence" value="ECO:0007669"/>
    <property type="project" value="UniProtKB-SubCell"/>
</dbReference>
<dbReference type="Pfam" id="PF15294">
    <property type="entry name" value="Leu_zip"/>
    <property type="match status" value="1"/>
</dbReference>
<evidence type="ECO:0000256" key="2">
    <source>
        <dbReference type="ARBA" id="ARBA00008868"/>
    </source>
</evidence>
<name>A0A2V0NJS2_9CHLO</name>
<evidence type="ECO:0000313" key="9">
    <source>
        <dbReference type="EMBL" id="GBF87491.1"/>
    </source>
</evidence>
<dbReference type="Proteomes" id="UP000247498">
    <property type="component" value="Unassembled WGS sequence"/>
</dbReference>
<evidence type="ECO:0000256" key="1">
    <source>
        <dbReference type="ARBA" id="ARBA00004496"/>
    </source>
</evidence>
<comment type="similarity">
    <text evidence="2">Belongs to the LZTFL1 family.</text>
</comment>
<feature type="coiled-coil region" evidence="8">
    <location>
        <begin position="152"/>
        <end position="207"/>
    </location>
</feature>
<evidence type="ECO:0000256" key="7">
    <source>
        <dbReference type="ARBA" id="ARBA00026004"/>
    </source>
</evidence>
<evidence type="ECO:0000256" key="5">
    <source>
        <dbReference type="ARBA" id="ARBA00023054"/>
    </source>
</evidence>
<evidence type="ECO:0000256" key="4">
    <source>
        <dbReference type="ARBA" id="ARBA00022490"/>
    </source>
</evidence>
<comment type="subcellular location">
    <subcellularLocation>
        <location evidence="1">Cytoplasm</location>
    </subcellularLocation>
</comment>
<dbReference type="GO" id="GO:1903565">
    <property type="term" value="P:negative regulation of protein localization to cilium"/>
    <property type="evidence" value="ECO:0007669"/>
    <property type="project" value="TreeGrafter"/>
</dbReference>
<comment type="function">
    <text evidence="6">Regulates ciliary localization of the BBSome complex. Together with the BBSome complex, controls SMO ciliary trafficking and contributes to the sonic hedgehog (SHH) pathway regulation. May play a role in neurite outgrowth. May have tumor suppressor function.</text>
</comment>
<feature type="coiled-coil region" evidence="8">
    <location>
        <begin position="245"/>
        <end position="310"/>
    </location>
</feature>
<evidence type="ECO:0000256" key="3">
    <source>
        <dbReference type="ARBA" id="ARBA00018920"/>
    </source>
</evidence>
<dbReference type="PANTHER" id="PTHR21635:SF0">
    <property type="entry name" value="LEUCINE ZIPPER TRANSCRIPTION FACTOR-LIKE PROTEIN 1"/>
    <property type="match status" value="1"/>
</dbReference>
<evidence type="ECO:0000313" key="10">
    <source>
        <dbReference type="Proteomes" id="UP000247498"/>
    </source>
</evidence>
<sequence length="324" mass="33751">MAAPPPPAAGLHPQLARFLRFARAKRLQHVRECAVLLDDAAARVAAGDVFSGAEVRTMLAELKSAVEKQVDEEVENAYHSSCLALHLVMQSAEAAGARVELDASALEDARLLLGVRAAEAAAVAGPDLPRGSVRLGALDAAWLSGSGKGGGGAELQQERDALAAELESLRGRFQALQASTTAAMREKSELLRQLEAARGDAAAARREAAERGSAAAGEAAAAAAAEAQKQLAAAHAETRGALDVAEAARAAAAAAEERLAALQQALRRKSGEAAALEAAASERLAASKQFQQLQQLLKSKSQAVTELRRRLAKYEPQEHVESAD</sequence>
<accession>A0A2V0NJS2</accession>
<dbReference type="AlphaFoldDB" id="A0A2V0NJS2"/>
<dbReference type="STRING" id="307507.A0A2V0NJS2"/>
<comment type="subunit">
    <text evidence="7">Self-associates. Interacts with BBS9; the interaction mediates the association of LZTL1 with the BBsome complex and regulates BBSome ciliary trafficking.</text>
</comment>